<comment type="catalytic activity">
    <reaction evidence="1">
        <text>[(1-&gt;4)-alpha-D-glucosyl](n) + ADP-alpha-D-glucose = [(1-&gt;4)-alpha-D-glucosyl](n+1) + ADP + H(+)</text>
        <dbReference type="Rhea" id="RHEA:18189"/>
        <dbReference type="Rhea" id="RHEA-COMP:9584"/>
        <dbReference type="Rhea" id="RHEA-COMP:9587"/>
        <dbReference type="ChEBI" id="CHEBI:15378"/>
        <dbReference type="ChEBI" id="CHEBI:15444"/>
        <dbReference type="ChEBI" id="CHEBI:57498"/>
        <dbReference type="ChEBI" id="CHEBI:456216"/>
        <dbReference type="EC" id="2.4.1.21"/>
    </reaction>
</comment>
<dbReference type="EMBL" id="OJIN01000230">
    <property type="protein sequence ID" value="SPD76129.1"/>
    <property type="molecule type" value="Genomic_DNA"/>
</dbReference>
<reference evidence="7" key="1">
    <citation type="submission" date="2018-01" db="EMBL/GenBank/DDBJ databases">
        <authorList>
            <person name="Regsiter A."/>
            <person name="William W."/>
        </authorList>
    </citation>
    <scope>NUCLEOTIDE SEQUENCE</scope>
    <source>
        <strain evidence="7">TRIP AH-1</strain>
    </source>
</reference>
<evidence type="ECO:0000259" key="6">
    <source>
        <dbReference type="Pfam" id="PF08323"/>
    </source>
</evidence>
<dbReference type="GO" id="GO:0009011">
    <property type="term" value="F:alpha-1,4-glucan glucosyltransferase (ADP-glucose donor) activity"/>
    <property type="evidence" value="ECO:0007669"/>
    <property type="project" value="UniProtKB-EC"/>
</dbReference>
<evidence type="ECO:0000259" key="5">
    <source>
        <dbReference type="Pfam" id="PF00534"/>
    </source>
</evidence>
<keyword evidence="3 7" id="KW-0328">Glycosyltransferase</keyword>
<proteinExistence type="predicted"/>
<evidence type="ECO:0000313" key="7">
    <source>
        <dbReference type="EMBL" id="SPD76129.1"/>
    </source>
</evidence>
<dbReference type="AlphaFoldDB" id="A0A445N351"/>
<dbReference type="SUPFAM" id="SSF53756">
    <property type="entry name" value="UDP-Glycosyltransferase/glycogen phosphorylase"/>
    <property type="match status" value="1"/>
</dbReference>
<dbReference type="Pfam" id="PF00534">
    <property type="entry name" value="Glycos_transf_1"/>
    <property type="match status" value="1"/>
</dbReference>
<accession>A0A445N351</accession>
<evidence type="ECO:0000256" key="1">
    <source>
        <dbReference type="ARBA" id="ARBA00001478"/>
    </source>
</evidence>
<dbReference type="InterPro" id="IPR013534">
    <property type="entry name" value="Starch_synth_cat_dom"/>
</dbReference>
<dbReference type="Gene3D" id="3.40.50.2000">
    <property type="entry name" value="Glycogen Phosphorylase B"/>
    <property type="match status" value="2"/>
</dbReference>
<feature type="domain" description="Glycosyl transferase family 1" evidence="5">
    <location>
        <begin position="328"/>
        <end position="468"/>
    </location>
</feature>
<evidence type="ECO:0000256" key="3">
    <source>
        <dbReference type="ARBA" id="ARBA00022676"/>
    </source>
</evidence>
<keyword evidence="4 7" id="KW-0808">Transferase</keyword>
<dbReference type="PANTHER" id="PTHR45825:SF11">
    <property type="entry name" value="ALPHA AMYLASE DOMAIN-CONTAINING PROTEIN"/>
    <property type="match status" value="1"/>
</dbReference>
<gene>
    <name evidence="7" type="primary">glgA</name>
    <name evidence="7" type="ORF">PITCH_A840015</name>
</gene>
<evidence type="ECO:0000256" key="2">
    <source>
        <dbReference type="ARBA" id="ARBA00012588"/>
    </source>
</evidence>
<dbReference type="InterPro" id="IPR001296">
    <property type="entry name" value="Glyco_trans_1"/>
</dbReference>
<dbReference type="PANTHER" id="PTHR45825">
    <property type="entry name" value="GRANULE-BOUND STARCH SYNTHASE 1, CHLOROPLASTIC/AMYLOPLASTIC"/>
    <property type="match status" value="1"/>
</dbReference>
<sequence>MSLNKSTSNPRILVVTPEITYLPGGMDISKSGFSAKAGGLADVAAALINALFEMGADVHVALPDYRSIFDSNSAPFNIKQLSKKERRATGDRIHLAEDRLFYDLQAVYSTYREENAKAALAFQREVINTIVPRVKPDLIHCNDWMTGLIPAMSRKMDIQCLFTIHNVHTAKCRMSYIEQQGIDTSSLWPYLFFDSPQLIEDRDSCRVDFLTSGISAAHFVNTVSPTFLREILDGRHPFINQPTRKELLNKMETGCVSAILNAPDASYTPRTDKALVCQYGPEDHVKGKQKNKQFLQESLNLIRDINAPLFFWPSRLDVVQKGCGLMTHILYEVVSSFWEQNLQLVFVADGEFKYQLKNTVQSYNFVERIAVCDFEERLSRLAYAAADFVLMPSLFEPCGLSQMIGAAYGALPVAHKTGGIRDTIRPLDIKKDEGNGFLFENHGSLGLCKAVREAMVFYNKPKNVKRNQIERIMAQSAKNFSPETTARQYIRLYEQMLKRPLINSYAVKPITQSQIFLSKSTNDSDPQRG</sequence>
<dbReference type="Pfam" id="PF08323">
    <property type="entry name" value="Glyco_transf_5"/>
    <property type="match status" value="1"/>
</dbReference>
<name>A0A445N351_9BACT</name>
<protein>
    <recommendedName>
        <fullName evidence="2">starch synthase</fullName>
        <ecNumber evidence="2">2.4.1.21</ecNumber>
    </recommendedName>
</protein>
<dbReference type="EC" id="2.4.1.21" evidence="2"/>
<feature type="domain" description="Starch synthase catalytic" evidence="6">
    <location>
        <begin position="33"/>
        <end position="234"/>
    </location>
</feature>
<evidence type="ECO:0000256" key="4">
    <source>
        <dbReference type="ARBA" id="ARBA00022679"/>
    </source>
</evidence>
<organism evidence="7">
    <name type="scientific">uncultured Desulfobacterium sp</name>
    <dbReference type="NCBI Taxonomy" id="201089"/>
    <lineage>
        <taxon>Bacteria</taxon>
        <taxon>Pseudomonadati</taxon>
        <taxon>Thermodesulfobacteriota</taxon>
        <taxon>Desulfobacteria</taxon>
        <taxon>Desulfobacterales</taxon>
        <taxon>Desulfobacteriaceae</taxon>
        <taxon>Desulfobacterium</taxon>
        <taxon>environmental samples</taxon>
    </lineage>
</organism>